<keyword evidence="2" id="KW-1185">Reference proteome</keyword>
<reference evidence="1 2" key="2">
    <citation type="submission" date="2020-07" db="EMBL/GenBank/DDBJ databases">
        <title>Genome assembly of wild tea tree DASZ reveals pedigree and selection history of tea varieties.</title>
        <authorList>
            <person name="Zhang W."/>
        </authorList>
    </citation>
    <scope>NUCLEOTIDE SEQUENCE [LARGE SCALE GENOMIC DNA]</scope>
    <source>
        <strain evidence="2">cv. G240</strain>
        <tissue evidence="1">Leaf</tissue>
    </source>
</reference>
<sequence>MPIMLQDSKHCLQFAQQFQDIGPLSFSSIALAESKSRSWASFSWLLPCLLWGYPTLHTGTIGYTSLFECGTQLVLVK</sequence>
<dbReference type="Proteomes" id="UP000593564">
    <property type="component" value="Unassembled WGS sequence"/>
</dbReference>
<reference evidence="2" key="1">
    <citation type="journal article" date="2020" name="Nat. Commun.">
        <title>Genome assembly of wild tea tree DASZ reveals pedigree and selection history of tea varieties.</title>
        <authorList>
            <person name="Zhang W."/>
            <person name="Zhang Y."/>
            <person name="Qiu H."/>
            <person name="Guo Y."/>
            <person name="Wan H."/>
            <person name="Zhang X."/>
            <person name="Scossa F."/>
            <person name="Alseekh S."/>
            <person name="Zhang Q."/>
            <person name="Wang P."/>
            <person name="Xu L."/>
            <person name="Schmidt M.H."/>
            <person name="Jia X."/>
            <person name="Li D."/>
            <person name="Zhu A."/>
            <person name="Guo F."/>
            <person name="Chen W."/>
            <person name="Ni D."/>
            <person name="Usadel B."/>
            <person name="Fernie A.R."/>
            <person name="Wen W."/>
        </authorList>
    </citation>
    <scope>NUCLEOTIDE SEQUENCE [LARGE SCALE GENOMIC DNA]</scope>
    <source>
        <strain evidence="2">cv. G240</strain>
    </source>
</reference>
<protein>
    <submittedName>
        <fullName evidence="1">Uncharacterized protein</fullName>
    </submittedName>
</protein>
<dbReference type="AlphaFoldDB" id="A0A7J7FVD5"/>
<gene>
    <name evidence="1" type="ORF">HYC85_028521</name>
</gene>
<comment type="caution">
    <text evidence="1">The sequence shown here is derived from an EMBL/GenBank/DDBJ whole genome shotgun (WGS) entry which is preliminary data.</text>
</comment>
<evidence type="ECO:0000313" key="2">
    <source>
        <dbReference type="Proteomes" id="UP000593564"/>
    </source>
</evidence>
<organism evidence="1 2">
    <name type="scientific">Camellia sinensis</name>
    <name type="common">Tea plant</name>
    <name type="synonym">Thea sinensis</name>
    <dbReference type="NCBI Taxonomy" id="4442"/>
    <lineage>
        <taxon>Eukaryota</taxon>
        <taxon>Viridiplantae</taxon>
        <taxon>Streptophyta</taxon>
        <taxon>Embryophyta</taxon>
        <taxon>Tracheophyta</taxon>
        <taxon>Spermatophyta</taxon>
        <taxon>Magnoliopsida</taxon>
        <taxon>eudicotyledons</taxon>
        <taxon>Gunneridae</taxon>
        <taxon>Pentapetalae</taxon>
        <taxon>asterids</taxon>
        <taxon>Ericales</taxon>
        <taxon>Theaceae</taxon>
        <taxon>Camellia</taxon>
    </lineage>
</organism>
<accession>A0A7J7FVD5</accession>
<proteinExistence type="predicted"/>
<evidence type="ECO:0000313" key="1">
    <source>
        <dbReference type="EMBL" id="KAF5932350.1"/>
    </source>
</evidence>
<dbReference type="EMBL" id="JACBKZ010000014">
    <property type="protein sequence ID" value="KAF5932350.1"/>
    <property type="molecule type" value="Genomic_DNA"/>
</dbReference>
<name>A0A7J7FVD5_CAMSI</name>